<dbReference type="Proteomes" id="UP000703038">
    <property type="component" value="Unassembled WGS sequence"/>
</dbReference>
<gene>
    <name evidence="1" type="ORF">JOE42_003958</name>
</gene>
<dbReference type="RefSeq" id="WP_204869860.1">
    <property type="nucleotide sequence ID" value="NZ_JAFBBK010000001.1"/>
</dbReference>
<accession>A0ABS2KZ58</accession>
<protein>
    <submittedName>
        <fullName evidence="1">Uncharacterized protein</fullName>
    </submittedName>
</protein>
<comment type="caution">
    <text evidence="1">The sequence shown here is derived from an EMBL/GenBank/DDBJ whole genome shotgun (WGS) entry which is preliminary data.</text>
</comment>
<evidence type="ECO:0000313" key="2">
    <source>
        <dbReference type="Proteomes" id="UP000703038"/>
    </source>
</evidence>
<evidence type="ECO:0000313" key="1">
    <source>
        <dbReference type="EMBL" id="MBM7417225.1"/>
    </source>
</evidence>
<keyword evidence="2" id="KW-1185">Reference proteome</keyword>
<organism evidence="1 2">
    <name type="scientific">Rhodococcoides corynebacterioides</name>
    <dbReference type="NCBI Taxonomy" id="53972"/>
    <lineage>
        <taxon>Bacteria</taxon>
        <taxon>Bacillati</taxon>
        <taxon>Actinomycetota</taxon>
        <taxon>Actinomycetes</taxon>
        <taxon>Mycobacteriales</taxon>
        <taxon>Nocardiaceae</taxon>
        <taxon>Rhodococcoides</taxon>
    </lineage>
</organism>
<reference evidence="1 2" key="1">
    <citation type="submission" date="2021-01" db="EMBL/GenBank/DDBJ databases">
        <title>Genomics of switchgrass bacterial isolates.</title>
        <authorList>
            <person name="Shade A."/>
        </authorList>
    </citation>
    <scope>NUCLEOTIDE SEQUENCE [LARGE SCALE GENOMIC DNA]</scope>
    <source>
        <strain evidence="1 2">PvP111</strain>
    </source>
</reference>
<dbReference type="EMBL" id="JAFBBK010000001">
    <property type="protein sequence ID" value="MBM7417225.1"/>
    <property type="molecule type" value="Genomic_DNA"/>
</dbReference>
<sequence length="167" mass="18515">MWGPDLEYVDEWTLPLLPDSGMGAPTQMVDACFAVGSDLHWRRSGAHLDLDRLRWTLSLHETGVVGLGVNSSGPRPRSKASNVDERTLGIARYSVDLHMDLSFAEATVVIADIVQTELAGYPPWVEWPVEEKRLLWPTVVDGTAVWRDPRTDRAVAPIGLLAAREDD</sequence>
<proteinExistence type="predicted"/>
<name>A0ABS2KZ58_9NOCA</name>